<feature type="domain" description="IraD/Gp25-like" evidence="1">
    <location>
        <begin position="28"/>
        <end position="118"/>
    </location>
</feature>
<organism evidence="2 3">
    <name type="scientific">Pelomonas caseinilytica</name>
    <dbReference type="NCBI Taxonomy" id="2906763"/>
    <lineage>
        <taxon>Bacteria</taxon>
        <taxon>Pseudomonadati</taxon>
        <taxon>Pseudomonadota</taxon>
        <taxon>Betaproteobacteria</taxon>
        <taxon>Burkholderiales</taxon>
        <taxon>Sphaerotilaceae</taxon>
        <taxon>Roseateles</taxon>
    </lineage>
</organism>
<dbReference type="SUPFAM" id="SSF160719">
    <property type="entry name" value="gpW/gp25-like"/>
    <property type="match status" value="1"/>
</dbReference>
<name>A0ABS8XCS4_9BURK</name>
<dbReference type="Proteomes" id="UP001201463">
    <property type="component" value="Unassembled WGS sequence"/>
</dbReference>
<protein>
    <submittedName>
        <fullName evidence="2">GPW/gp25 family protein</fullName>
    </submittedName>
</protein>
<accession>A0ABS8XCS4</accession>
<reference evidence="2 3" key="1">
    <citation type="submission" date="2021-12" db="EMBL/GenBank/DDBJ databases">
        <title>Genome seq of p7.</title>
        <authorList>
            <person name="Seo T."/>
        </authorList>
    </citation>
    <scope>NUCLEOTIDE SEQUENCE [LARGE SCALE GENOMIC DNA]</scope>
    <source>
        <strain evidence="2 3">P7</strain>
    </source>
</reference>
<proteinExistence type="predicted"/>
<dbReference type="Pfam" id="PF04965">
    <property type="entry name" value="GPW_gp25"/>
    <property type="match status" value="1"/>
</dbReference>
<dbReference type="EMBL" id="JAJTWT010000002">
    <property type="protein sequence ID" value="MCE4536733.1"/>
    <property type="molecule type" value="Genomic_DNA"/>
</dbReference>
<gene>
    <name evidence="2" type="ORF">LXT12_05645</name>
</gene>
<evidence type="ECO:0000313" key="3">
    <source>
        <dbReference type="Proteomes" id="UP001201463"/>
    </source>
</evidence>
<evidence type="ECO:0000259" key="1">
    <source>
        <dbReference type="Pfam" id="PF04965"/>
    </source>
</evidence>
<comment type="caution">
    <text evidence="2">The sequence shown here is derived from an EMBL/GenBank/DDBJ whole genome shotgun (WGS) entry which is preliminary data.</text>
</comment>
<dbReference type="InterPro" id="IPR007048">
    <property type="entry name" value="IraD/Gp25-like"/>
</dbReference>
<evidence type="ECO:0000313" key="2">
    <source>
        <dbReference type="EMBL" id="MCE4536733.1"/>
    </source>
</evidence>
<dbReference type="Gene3D" id="3.10.450.40">
    <property type="match status" value="1"/>
</dbReference>
<keyword evidence="3" id="KW-1185">Reference proteome</keyword>
<sequence>MTDQAALYGRGVAFPPRLTPEGRLAWSDGEANVRESIRILLLTAQGERLRRPDYGAGLERFLFEPNVPTTWRAIEESIRRQLARWEPRVQVEALKVAADPADPEAAIAELSFTLVATAQAGRMSLSIPVQGR</sequence>
<dbReference type="RefSeq" id="WP_233390303.1">
    <property type="nucleotide sequence ID" value="NZ_JAJTWT010000002.1"/>
</dbReference>